<dbReference type="AlphaFoldDB" id="A0A0M3V5Y3"/>
<dbReference type="SUPFAM" id="SSF50129">
    <property type="entry name" value="GroES-like"/>
    <property type="match status" value="1"/>
</dbReference>
<reference evidence="9" key="1">
    <citation type="submission" date="2015-07" db="EMBL/GenBank/DDBJ databases">
        <title>Genome Of Nitrogen-Fixing Cyanobacterium Nostoc piscinale CENA21 From Solimoes/Amazon River Floodplain Sediments And Comparative Genomics To Uncover Biosynthetic Natural Products Potential.</title>
        <authorList>
            <person name="Leao T.F."/>
            <person name="Leao P.N."/>
            <person name="Guimaraes P.I."/>
            <person name="de Melo A.G.C."/>
            <person name="Ramos R.T.J."/>
            <person name="Silva A."/>
            <person name="Fiore M.F."/>
            <person name="Schneider M.P.C."/>
        </authorList>
    </citation>
    <scope>NUCLEOTIDE SEQUENCE [LARGE SCALE GENOMIC DNA]</scope>
    <source>
        <strain evidence="9">CENA21</strain>
    </source>
</reference>
<gene>
    <name evidence="8" type="ORF">ACX27_20765</name>
</gene>
<dbReference type="InterPro" id="IPR036291">
    <property type="entry name" value="NAD(P)-bd_dom_sf"/>
</dbReference>
<dbReference type="PANTHER" id="PTHR43350">
    <property type="entry name" value="NAD-DEPENDENT ALCOHOL DEHYDROGENASE"/>
    <property type="match status" value="1"/>
</dbReference>
<evidence type="ECO:0000256" key="3">
    <source>
        <dbReference type="ARBA" id="ARBA00022723"/>
    </source>
</evidence>
<evidence type="ECO:0000259" key="6">
    <source>
        <dbReference type="Pfam" id="PF00107"/>
    </source>
</evidence>
<dbReference type="STRING" id="224013.ACX27_20765"/>
<keyword evidence="4" id="KW-0862">Zinc</keyword>
<evidence type="ECO:0000256" key="2">
    <source>
        <dbReference type="ARBA" id="ARBA00008072"/>
    </source>
</evidence>
<comment type="cofactor">
    <cofactor evidence="1">
        <name>Zn(2+)</name>
        <dbReference type="ChEBI" id="CHEBI:29105"/>
    </cofactor>
</comment>
<protein>
    <submittedName>
        <fullName evidence="8">Alcohol dehydrogenase</fullName>
    </submittedName>
</protein>
<dbReference type="GO" id="GO:0016491">
    <property type="term" value="F:oxidoreductase activity"/>
    <property type="evidence" value="ECO:0007669"/>
    <property type="project" value="UniProtKB-KW"/>
</dbReference>
<name>A0A0M3V5Y3_9NOSO</name>
<evidence type="ECO:0000259" key="7">
    <source>
        <dbReference type="Pfam" id="PF08240"/>
    </source>
</evidence>
<reference evidence="8 9" key="2">
    <citation type="journal article" date="2016" name="Genome Announc.">
        <title>Draft Genome Sequence of the N2-Fixing Cyanobacterium Nostoc piscinale CENA21, Isolated from the Brazilian Amazon Floodplain.</title>
        <authorList>
            <person name="Leao T."/>
            <person name="Guimaraes P.I."/>
            <person name="de Melo A.G."/>
            <person name="Ramos R.T."/>
            <person name="Leao P.N."/>
            <person name="Silva A."/>
            <person name="Fiore M.F."/>
            <person name="Schneider M.P."/>
        </authorList>
    </citation>
    <scope>NUCLEOTIDE SEQUENCE [LARGE SCALE GENOMIC DNA]</scope>
    <source>
        <strain evidence="8 9">CENA21</strain>
    </source>
</reference>
<sequence>MKGLWLENQQLQLRTDIPVPEPQLGEALVRVLRAGICNTDLELKRGYYPYTGILGHEFVGVVEQGPENLINQRVVGEINAACGHCRFCLRGQPTHCENRTVLGIVNRHGAFADYLCLPVKNLHPVPDNVSTDVATFTEPLAAALEIQRQVVVCPDDCVLVVGDGKLGQLVAQTLALTNCQLLVVGRHPEKLANLAGRGIKTGLVDAVTDKAFDISVDCTGNAEGFAIARRALRPRGTLVMKSTYAGNLSLDASSLVVDEITLIGSRCGPFSAALELLAAEKVDVKPLIHAHYPLIEGLTAFAEAQRRGVLKVLLDMSKV</sequence>
<evidence type="ECO:0000313" key="8">
    <source>
        <dbReference type="EMBL" id="ALF54713.1"/>
    </source>
</evidence>
<dbReference type="PATRIC" id="fig|224013.5.peg.4975"/>
<keyword evidence="5" id="KW-0560">Oxidoreductase</keyword>
<evidence type="ECO:0000256" key="1">
    <source>
        <dbReference type="ARBA" id="ARBA00001947"/>
    </source>
</evidence>
<keyword evidence="9" id="KW-1185">Reference proteome</keyword>
<proteinExistence type="inferred from homology"/>
<dbReference type="EMBL" id="CP012036">
    <property type="protein sequence ID" value="ALF54713.1"/>
    <property type="molecule type" value="Genomic_DNA"/>
</dbReference>
<dbReference type="SUPFAM" id="SSF51735">
    <property type="entry name" value="NAD(P)-binding Rossmann-fold domains"/>
    <property type="match status" value="1"/>
</dbReference>
<dbReference type="Pfam" id="PF08240">
    <property type="entry name" value="ADH_N"/>
    <property type="match status" value="1"/>
</dbReference>
<dbReference type="KEGG" id="npz:ACX27_20765"/>
<comment type="similarity">
    <text evidence="2">Belongs to the zinc-containing alcohol dehydrogenase family.</text>
</comment>
<dbReference type="RefSeq" id="WP_062295259.1">
    <property type="nucleotide sequence ID" value="NZ_CP012036.1"/>
</dbReference>
<dbReference type="CDD" id="cd08242">
    <property type="entry name" value="MDR_like"/>
    <property type="match status" value="1"/>
</dbReference>
<evidence type="ECO:0000256" key="4">
    <source>
        <dbReference type="ARBA" id="ARBA00022833"/>
    </source>
</evidence>
<keyword evidence="3" id="KW-0479">Metal-binding</keyword>
<evidence type="ECO:0000313" key="9">
    <source>
        <dbReference type="Proteomes" id="UP000062645"/>
    </source>
</evidence>
<dbReference type="Gene3D" id="3.40.50.720">
    <property type="entry name" value="NAD(P)-binding Rossmann-like Domain"/>
    <property type="match status" value="1"/>
</dbReference>
<dbReference type="PANTHER" id="PTHR43350:SF2">
    <property type="entry name" value="GROES-LIKE ZINC-BINDING ALCOHOL DEHYDROGENASE FAMILY PROTEIN"/>
    <property type="match status" value="1"/>
</dbReference>
<organism evidence="8 9">
    <name type="scientific">Nostoc piscinale CENA21</name>
    <dbReference type="NCBI Taxonomy" id="224013"/>
    <lineage>
        <taxon>Bacteria</taxon>
        <taxon>Bacillati</taxon>
        <taxon>Cyanobacteriota</taxon>
        <taxon>Cyanophyceae</taxon>
        <taxon>Nostocales</taxon>
        <taxon>Nostocaceae</taxon>
        <taxon>Nostoc</taxon>
    </lineage>
</organism>
<accession>A0A0M3V5Y3</accession>
<dbReference type="Proteomes" id="UP000062645">
    <property type="component" value="Chromosome"/>
</dbReference>
<dbReference type="InterPro" id="IPR013149">
    <property type="entry name" value="ADH-like_C"/>
</dbReference>
<dbReference type="Pfam" id="PF00107">
    <property type="entry name" value="ADH_zinc_N"/>
    <property type="match status" value="1"/>
</dbReference>
<dbReference type="InterPro" id="IPR011032">
    <property type="entry name" value="GroES-like_sf"/>
</dbReference>
<dbReference type="OrthoDB" id="9769198at2"/>
<feature type="domain" description="Alcohol dehydrogenase-like N-terminal" evidence="7">
    <location>
        <begin position="25"/>
        <end position="127"/>
    </location>
</feature>
<feature type="domain" description="Alcohol dehydrogenase-like C-terminal" evidence="6">
    <location>
        <begin position="166"/>
        <end position="277"/>
    </location>
</feature>
<dbReference type="Gene3D" id="3.90.180.10">
    <property type="entry name" value="Medium-chain alcohol dehydrogenases, catalytic domain"/>
    <property type="match status" value="1"/>
</dbReference>
<evidence type="ECO:0000256" key="5">
    <source>
        <dbReference type="ARBA" id="ARBA00023002"/>
    </source>
</evidence>
<dbReference type="GO" id="GO:0046872">
    <property type="term" value="F:metal ion binding"/>
    <property type="evidence" value="ECO:0007669"/>
    <property type="project" value="UniProtKB-KW"/>
</dbReference>
<dbReference type="InterPro" id="IPR013154">
    <property type="entry name" value="ADH-like_N"/>
</dbReference>